<gene>
    <name evidence="3" type="ORF">MBESOW_P2623</name>
</gene>
<feature type="transmembrane region" description="Helical" evidence="2">
    <location>
        <begin position="109"/>
        <end position="130"/>
    </location>
</feature>
<dbReference type="GO" id="GO:0005886">
    <property type="term" value="C:plasma membrane"/>
    <property type="evidence" value="ECO:0007669"/>
    <property type="project" value="TreeGrafter"/>
</dbReference>
<evidence type="ECO:0000313" key="4">
    <source>
        <dbReference type="Proteomes" id="UP000290975"/>
    </source>
</evidence>
<keyword evidence="2" id="KW-0812">Transmembrane</keyword>
<dbReference type="CDD" id="cd17332">
    <property type="entry name" value="MFS_MelB_like"/>
    <property type="match status" value="1"/>
</dbReference>
<feature type="transmembrane region" description="Helical" evidence="2">
    <location>
        <begin position="273"/>
        <end position="293"/>
    </location>
</feature>
<evidence type="ECO:0000256" key="1">
    <source>
        <dbReference type="ARBA" id="ARBA00009617"/>
    </source>
</evidence>
<keyword evidence="2" id="KW-0472">Membrane</keyword>
<feature type="transmembrane region" description="Helical" evidence="2">
    <location>
        <begin position="151"/>
        <end position="171"/>
    </location>
</feature>
<accession>A0A401J3Y6</accession>
<dbReference type="GO" id="GO:0015293">
    <property type="term" value="F:symporter activity"/>
    <property type="evidence" value="ECO:0007669"/>
    <property type="project" value="InterPro"/>
</dbReference>
<evidence type="ECO:0000256" key="2">
    <source>
        <dbReference type="SAM" id="Phobius"/>
    </source>
</evidence>
<dbReference type="InterPro" id="IPR036259">
    <property type="entry name" value="MFS_trans_sf"/>
</dbReference>
<dbReference type="Proteomes" id="UP000290975">
    <property type="component" value="Unassembled WGS sequence"/>
</dbReference>
<dbReference type="Pfam" id="PF13347">
    <property type="entry name" value="MFS_2"/>
    <property type="match status" value="1"/>
</dbReference>
<sequence>MTSTAKPLTLPRKLGYSIGNFGLNIYWQSITYFLLFFYTDIVGLSAATAGAIYMAASIFDAVIDPIAGALMDRTRTRWGRYRPWIAVGAAPLALSFMLLYLSPDLEGKVLVVAVTASHLLFRVCYTTVAVPFSSLTARLSHDQAVRTQLTALNVLFASAAGPVVALCTQPLVAMAGGASNNGFFWTAVLGGIVATATFILVAAVTREPDDEAADLQRDHLPKSLGSFVSIARNRAFMLLIGGLLFATLNTTVISKSMIYYFKYVVGNEAESRAALTFATSAAFILVPAWAWVARRLGKRLLWICATLASLSGVAFMALAQPTASISATAAFAVMQTGTVGIAVAYWSMLPDTVEYGEWTTGIRHESFLFGVFMFVQKIGLGLAAGLFGFLLSMVGYDPQSASGGGLGTALPVMIALLCGVSLAGSGLCAFLSPLRQGAHERITAELAERKNNPALQGGG</sequence>
<dbReference type="PANTHER" id="PTHR11328">
    <property type="entry name" value="MAJOR FACILITATOR SUPERFAMILY DOMAIN-CONTAINING PROTEIN"/>
    <property type="match status" value="1"/>
</dbReference>
<feature type="transmembrane region" description="Helical" evidence="2">
    <location>
        <begin position="44"/>
        <end position="63"/>
    </location>
</feature>
<keyword evidence="2" id="KW-1133">Transmembrane helix</keyword>
<name>A0A401J3Y6_SPHXE</name>
<feature type="transmembrane region" description="Helical" evidence="2">
    <location>
        <begin position="300"/>
        <end position="319"/>
    </location>
</feature>
<feature type="transmembrane region" description="Helical" evidence="2">
    <location>
        <begin position="367"/>
        <end position="390"/>
    </location>
</feature>
<proteinExistence type="inferred from homology"/>
<protein>
    <submittedName>
        <fullName evidence="3">Glycoside/pentoside/hexuronide:cation symporter, GPH family</fullName>
    </submittedName>
</protein>
<dbReference type="AlphaFoldDB" id="A0A401J3Y6"/>
<dbReference type="PANTHER" id="PTHR11328:SF24">
    <property type="entry name" value="MAJOR FACILITATOR SUPERFAMILY (MFS) PROFILE DOMAIN-CONTAINING PROTEIN"/>
    <property type="match status" value="1"/>
</dbReference>
<feature type="transmembrane region" description="Helical" evidence="2">
    <location>
        <begin position="236"/>
        <end position="261"/>
    </location>
</feature>
<dbReference type="InterPro" id="IPR001927">
    <property type="entry name" value="Na/Gal_symport"/>
</dbReference>
<keyword evidence="4" id="KW-1185">Reference proteome</keyword>
<dbReference type="NCBIfam" id="TIGR00792">
    <property type="entry name" value="gph"/>
    <property type="match status" value="1"/>
</dbReference>
<feature type="transmembrane region" description="Helical" evidence="2">
    <location>
        <begin position="410"/>
        <end position="431"/>
    </location>
</feature>
<feature type="transmembrane region" description="Helical" evidence="2">
    <location>
        <begin position="21"/>
        <end position="38"/>
    </location>
</feature>
<dbReference type="GO" id="GO:0008643">
    <property type="term" value="P:carbohydrate transport"/>
    <property type="evidence" value="ECO:0007669"/>
    <property type="project" value="InterPro"/>
</dbReference>
<feature type="transmembrane region" description="Helical" evidence="2">
    <location>
        <begin position="325"/>
        <end position="346"/>
    </location>
</feature>
<feature type="transmembrane region" description="Helical" evidence="2">
    <location>
        <begin position="84"/>
        <end position="103"/>
    </location>
</feature>
<dbReference type="SUPFAM" id="SSF103473">
    <property type="entry name" value="MFS general substrate transporter"/>
    <property type="match status" value="1"/>
</dbReference>
<reference evidence="3 4" key="1">
    <citation type="submission" date="2014-12" db="EMBL/GenBank/DDBJ databases">
        <title>Whole genome sequencing of Sphingobium xenophagum OW59.</title>
        <authorList>
            <person name="Ohta Y."/>
            <person name="Nishi S."/>
            <person name="Hatada Y."/>
        </authorList>
    </citation>
    <scope>NUCLEOTIDE SEQUENCE [LARGE SCALE GENOMIC DNA]</scope>
    <source>
        <strain evidence="3 4">OW59</strain>
    </source>
</reference>
<evidence type="ECO:0000313" key="3">
    <source>
        <dbReference type="EMBL" id="GBH31367.1"/>
    </source>
</evidence>
<organism evidence="3 4">
    <name type="scientific">Sphingobium xenophagum</name>
    <dbReference type="NCBI Taxonomy" id="121428"/>
    <lineage>
        <taxon>Bacteria</taxon>
        <taxon>Pseudomonadati</taxon>
        <taxon>Pseudomonadota</taxon>
        <taxon>Alphaproteobacteria</taxon>
        <taxon>Sphingomonadales</taxon>
        <taxon>Sphingomonadaceae</taxon>
        <taxon>Sphingobium</taxon>
    </lineage>
</organism>
<feature type="transmembrane region" description="Helical" evidence="2">
    <location>
        <begin position="183"/>
        <end position="204"/>
    </location>
</feature>
<dbReference type="EMBL" id="BBQY01000016">
    <property type="protein sequence ID" value="GBH31367.1"/>
    <property type="molecule type" value="Genomic_DNA"/>
</dbReference>
<dbReference type="Gene3D" id="1.20.1250.20">
    <property type="entry name" value="MFS general substrate transporter like domains"/>
    <property type="match status" value="2"/>
</dbReference>
<comment type="caution">
    <text evidence="3">The sequence shown here is derived from an EMBL/GenBank/DDBJ whole genome shotgun (WGS) entry which is preliminary data.</text>
</comment>
<dbReference type="InterPro" id="IPR039672">
    <property type="entry name" value="MFS_2"/>
</dbReference>
<dbReference type="RefSeq" id="WP_130753099.1">
    <property type="nucleotide sequence ID" value="NZ_BBQY01000016.1"/>
</dbReference>
<comment type="similarity">
    <text evidence="1">Belongs to the sodium:galactoside symporter (TC 2.A.2) family.</text>
</comment>
<dbReference type="GO" id="GO:0006814">
    <property type="term" value="P:sodium ion transport"/>
    <property type="evidence" value="ECO:0007669"/>
    <property type="project" value="InterPro"/>
</dbReference>